<feature type="transmembrane region" description="Helical" evidence="2">
    <location>
        <begin position="159"/>
        <end position="185"/>
    </location>
</feature>
<protein>
    <submittedName>
        <fullName evidence="3">Uncharacterized protein</fullName>
    </submittedName>
</protein>
<dbReference type="Proteomes" id="UP000037923">
    <property type="component" value="Unassembled WGS sequence"/>
</dbReference>
<dbReference type="EMBL" id="LGTL01000003">
    <property type="protein sequence ID" value="KPA83774.1"/>
    <property type="molecule type" value="Genomic_DNA"/>
</dbReference>
<proteinExistence type="predicted"/>
<evidence type="ECO:0000256" key="1">
    <source>
        <dbReference type="SAM" id="MobiDB-lite"/>
    </source>
</evidence>
<feature type="region of interest" description="Disordered" evidence="1">
    <location>
        <begin position="12"/>
        <end position="34"/>
    </location>
</feature>
<reference evidence="3 4" key="1">
    <citation type="submission" date="2015-07" db="EMBL/GenBank/DDBJ databases">
        <title>High-quality genome of monoxenous trypanosomatid Leptomonas pyrrhocoris.</title>
        <authorList>
            <person name="Flegontov P."/>
            <person name="Butenko A."/>
            <person name="Firsov S."/>
            <person name="Vlcek C."/>
            <person name="Logacheva M.D."/>
            <person name="Field M."/>
            <person name="Filatov D."/>
            <person name="Flegontova O."/>
            <person name="Gerasimov E."/>
            <person name="Jackson A.P."/>
            <person name="Kelly S."/>
            <person name="Opperdoes F."/>
            <person name="O'Reilly A."/>
            <person name="Votypka J."/>
            <person name="Yurchenko V."/>
            <person name="Lukes J."/>
        </authorList>
    </citation>
    <scope>NUCLEOTIDE SEQUENCE [LARGE SCALE GENOMIC DNA]</scope>
    <source>
        <strain evidence="3">H10</strain>
    </source>
</reference>
<dbReference type="RefSeq" id="XP_015662213.1">
    <property type="nucleotide sequence ID" value="XM_015798735.1"/>
</dbReference>
<dbReference type="GeneID" id="26902297"/>
<feature type="transmembrane region" description="Helical" evidence="2">
    <location>
        <begin position="75"/>
        <end position="101"/>
    </location>
</feature>
<feature type="transmembrane region" description="Helical" evidence="2">
    <location>
        <begin position="197"/>
        <end position="221"/>
    </location>
</feature>
<keyword evidence="2" id="KW-1133">Transmembrane helix</keyword>
<evidence type="ECO:0000313" key="3">
    <source>
        <dbReference type="EMBL" id="KPA83774.1"/>
    </source>
</evidence>
<organism evidence="3 4">
    <name type="scientific">Leptomonas pyrrhocoris</name>
    <name type="common">Firebug parasite</name>
    <dbReference type="NCBI Taxonomy" id="157538"/>
    <lineage>
        <taxon>Eukaryota</taxon>
        <taxon>Discoba</taxon>
        <taxon>Euglenozoa</taxon>
        <taxon>Kinetoplastea</taxon>
        <taxon>Metakinetoplastina</taxon>
        <taxon>Trypanosomatida</taxon>
        <taxon>Trypanosomatidae</taxon>
        <taxon>Leishmaniinae</taxon>
        <taxon>Leptomonas</taxon>
    </lineage>
</organism>
<accession>A0A0N0VGQ1</accession>
<keyword evidence="2" id="KW-0812">Transmembrane</keyword>
<feature type="transmembrane region" description="Helical" evidence="2">
    <location>
        <begin position="121"/>
        <end position="147"/>
    </location>
</feature>
<dbReference type="AlphaFoldDB" id="A0A0N0VGQ1"/>
<keyword evidence="2" id="KW-0472">Membrane</keyword>
<evidence type="ECO:0000256" key="2">
    <source>
        <dbReference type="SAM" id="Phobius"/>
    </source>
</evidence>
<evidence type="ECO:0000313" key="4">
    <source>
        <dbReference type="Proteomes" id="UP000037923"/>
    </source>
</evidence>
<comment type="caution">
    <text evidence="3">The sequence shown here is derived from an EMBL/GenBank/DDBJ whole genome shotgun (WGS) entry which is preliminary data.</text>
</comment>
<dbReference type="OMA" id="TYLCACI"/>
<keyword evidence="4" id="KW-1185">Reference proteome</keyword>
<dbReference type="EMBL" id="LGTL01000003">
    <property type="protein sequence ID" value="KPA83775.1"/>
    <property type="molecule type" value="Genomic_DNA"/>
</dbReference>
<dbReference type="VEuPathDB" id="TriTrypDB:LpyrH10_03_1530"/>
<name>A0A0N0VGQ1_LEPPY</name>
<sequence length="231" mass="24995">MLELAKNLEVGKTLQHANGTPPKLFPPPPPTEPDDDAVTITGTVLGARVDSDDLFNRPPPLPTPPPGRPVPHRGYVIASLALTAVAGVLSLGSIIIAAVVIDREIKADPVEDEWLMSGIIAIFFIVTIVESGLCFIAMMACFGLLLHKQQHRVLIRNPSNGAFVCLCVSVFFLFLLCVYTIVMYVICEIWDPENVPSVGLCAIPCVRAVALLSFFAVLVANSKLRPRDPLM</sequence>
<gene>
    <name evidence="3" type="ORF">ABB37_02002</name>
</gene>
<dbReference type="RefSeq" id="XP_015662214.1">
    <property type="nucleotide sequence ID" value="XM_015798736.1"/>
</dbReference>